<evidence type="ECO:0000313" key="1">
    <source>
        <dbReference type="EMBL" id="TWT72033.1"/>
    </source>
</evidence>
<dbReference type="EMBL" id="SJPL01000001">
    <property type="protein sequence ID" value="TWT72033.1"/>
    <property type="molecule type" value="Genomic_DNA"/>
</dbReference>
<evidence type="ECO:0000313" key="2">
    <source>
        <dbReference type="Proteomes" id="UP000317238"/>
    </source>
</evidence>
<dbReference type="Proteomes" id="UP000317238">
    <property type="component" value="Unassembled WGS sequence"/>
</dbReference>
<organism evidence="1 2">
    <name type="scientific">Crateriforma conspicua</name>
    <dbReference type="NCBI Taxonomy" id="2527996"/>
    <lineage>
        <taxon>Bacteria</taxon>
        <taxon>Pseudomonadati</taxon>
        <taxon>Planctomycetota</taxon>
        <taxon>Planctomycetia</taxon>
        <taxon>Planctomycetales</taxon>
        <taxon>Planctomycetaceae</taxon>
        <taxon>Crateriforma</taxon>
    </lineage>
</organism>
<accession>A0A5C5YB13</accession>
<keyword evidence="2" id="KW-1185">Reference proteome</keyword>
<dbReference type="PANTHER" id="PTHR30383">
    <property type="entry name" value="THIOESTERASE 1/PROTEASE 1/LYSOPHOSPHOLIPASE L1"/>
    <property type="match status" value="1"/>
</dbReference>
<sequence length="478" mass="53940">MSTKRKMSRRKVWWFRSLAILIGLLPLVAAEIVLRIVDGPSVTWDDPLVDVSRQPALFIPNESGDRFVVDPQRGNYFQPASFATEKVAGTRRVFVLGGSTVQGRPYAHETAFSTWLSLWMQAADPDHPPEVVNVGGVSYASYRVSRLLEEVLQHQPDLIVLYTGHNEFLEDRTYAVSRHRSRWQRWVDDVATASATVRFVKKRLGRDAEPQSPTLAPEVNARLDHVGGLDAYRRDPSWRHSVEADFDATIRSMVDRCRHAGVPILVCVPASDRVRTPPFKTTADPRLSDPKQRWIDRQWQVVVSEKDGSEKESVCKQILQADPLHAGANYYSGRQRWDGGIRDQTTRTLLTVARDHDVCPLRATSPIVTSVRSITVQADASVDVAKLLDEDNDSVEDPDWFVDHIHPSIAGHQRIAQAILRSLQRSGWIQVSEDAEATFSQLRDQHFASLGEEYFLRGRARLRGLQQWASGRAGQSDQ</sequence>
<protein>
    <submittedName>
        <fullName evidence="1">GDSL-like Lipase/Acylhydrolase</fullName>
    </submittedName>
</protein>
<name>A0A5C5YB13_9PLAN</name>
<dbReference type="InterPro" id="IPR036514">
    <property type="entry name" value="SGNH_hydro_sf"/>
</dbReference>
<reference evidence="1 2" key="1">
    <citation type="submission" date="2019-02" db="EMBL/GenBank/DDBJ databases">
        <title>Deep-cultivation of Planctomycetes and their phenomic and genomic characterization uncovers novel biology.</title>
        <authorList>
            <person name="Wiegand S."/>
            <person name="Jogler M."/>
            <person name="Boedeker C."/>
            <person name="Pinto D."/>
            <person name="Vollmers J."/>
            <person name="Rivas-Marin E."/>
            <person name="Kohn T."/>
            <person name="Peeters S.H."/>
            <person name="Heuer A."/>
            <person name="Rast P."/>
            <person name="Oberbeckmann S."/>
            <person name="Bunk B."/>
            <person name="Jeske O."/>
            <person name="Meyerdierks A."/>
            <person name="Storesund J.E."/>
            <person name="Kallscheuer N."/>
            <person name="Luecker S."/>
            <person name="Lage O.M."/>
            <person name="Pohl T."/>
            <person name="Merkel B.J."/>
            <person name="Hornburger P."/>
            <person name="Mueller R.-W."/>
            <person name="Bruemmer F."/>
            <person name="Labrenz M."/>
            <person name="Spormann A.M."/>
            <person name="Op Den Camp H."/>
            <person name="Overmann J."/>
            <person name="Amann R."/>
            <person name="Jetten M.S.M."/>
            <person name="Mascher T."/>
            <person name="Medema M.H."/>
            <person name="Devos D.P."/>
            <person name="Kaster A.-K."/>
            <person name="Ovreas L."/>
            <person name="Rohde M."/>
            <person name="Galperin M.Y."/>
            <person name="Jogler C."/>
        </authorList>
    </citation>
    <scope>NUCLEOTIDE SEQUENCE [LARGE SCALE GENOMIC DNA]</scope>
    <source>
        <strain evidence="1 2">Pan14r</strain>
    </source>
</reference>
<comment type="caution">
    <text evidence="1">The sequence shown here is derived from an EMBL/GenBank/DDBJ whole genome shotgun (WGS) entry which is preliminary data.</text>
</comment>
<dbReference type="PANTHER" id="PTHR30383:SF5">
    <property type="entry name" value="SGNH HYDROLASE-TYPE ESTERASE DOMAIN-CONTAINING PROTEIN"/>
    <property type="match status" value="1"/>
</dbReference>
<dbReference type="Gene3D" id="3.40.50.1110">
    <property type="entry name" value="SGNH hydrolase"/>
    <property type="match status" value="2"/>
</dbReference>
<dbReference type="InterPro" id="IPR051532">
    <property type="entry name" value="Ester_Hydrolysis_Enzymes"/>
</dbReference>
<dbReference type="GO" id="GO:0004622">
    <property type="term" value="F:phosphatidylcholine lysophospholipase activity"/>
    <property type="evidence" value="ECO:0007669"/>
    <property type="project" value="TreeGrafter"/>
</dbReference>
<dbReference type="AlphaFoldDB" id="A0A5C5YB13"/>
<gene>
    <name evidence="1" type="ORF">Pan14r_43500</name>
</gene>
<keyword evidence="1" id="KW-0378">Hydrolase</keyword>
<proteinExistence type="predicted"/>
<dbReference type="SUPFAM" id="SSF52266">
    <property type="entry name" value="SGNH hydrolase"/>
    <property type="match status" value="1"/>
</dbReference>